<protein>
    <submittedName>
        <fullName evidence="6">DNA-binding transcriptional regulator, LysR family</fullName>
    </submittedName>
</protein>
<dbReference type="Pfam" id="PF03466">
    <property type="entry name" value="LysR_substrate"/>
    <property type="match status" value="1"/>
</dbReference>
<dbReference type="RefSeq" id="WP_090241381.1">
    <property type="nucleotide sequence ID" value="NZ_FOJW01000021.1"/>
</dbReference>
<evidence type="ECO:0000256" key="4">
    <source>
        <dbReference type="ARBA" id="ARBA00023163"/>
    </source>
</evidence>
<dbReference type="STRING" id="237679.SAMN04488072_12132"/>
<dbReference type="Proteomes" id="UP000198642">
    <property type="component" value="Unassembled WGS sequence"/>
</dbReference>
<dbReference type="GO" id="GO:0000976">
    <property type="term" value="F:transcription cis-regulatory region binding"/>
    <property type="evidence" value="ECO:0007669"/>
    <property type="project" value="TreeGrafter"/>
</dbReference>
<keyword evidence="7" id="KW-1185">Reference proteome</keyword>
<dbReference type="FunFam" id="1.10.10.10:FF:000001">
    <property type="entry name" value="LysR family transcriptional regulator"/>
    <property type="match status" value="1"/>
</dbReference>
<dbReference type="InterPro" id="IPR036390">
    <property type="entry name" value="WH_DNA-bd_sf"/>
</dbReference>
<evidence type="ECO:0000259" key="5">
    <source>
        <dbReference type="PROSITE" id="PS50931"/>
    </source>
</evidence>
<dbReference type="PROSITE" id="PS50931">
    <property type="entry name" value="HTH_LYSR"/>
    <property type="match status" value="1"/>
</dbReference>
<proteinExistence type="inferred from homology"/>
<dbReference type="SUPFAM" id="SSF46785">
    <property type="entry name" value="Winged helix' DNA-binding domain"/>
    <property type="match status" value="1"/>
</dbReference>
<dbReference type="GO" id="GO:0003700">
    <property type="term" value="F:DNA-binding transcription factor activity"/>
    <property type="evidence" value="ECO:0007669"/>
    <property type="project" value="InterPro"/>
</dbReference>
<sequence>MIDKMKTFLEVACERNITKAAENLYSSQSTISMKIKSLEDHLGTKLFDRTKKTMGLTKEGKIFYDYASEICSKYDEVSTIIQQFKQLNMGTLSVAAGSYFGSYVLPELLGAYKEKYPTLDVQVTVAFSHIIMKEVILNNHELGIIGELEEALSYSQLVCKPFFEDELMVICSPTHPSAEQEFFTIDDLKRNTFIKSDKSSALRTIIEKRLGEAGIKTAGTMILNNIETIKRTVEQNLGISILPRLSVIREFKTEKLAMKPIENLKLTRNLYYIHRNDKVLSRPAEKFLELTLDYFQKKSD</sequence>
<dbReference type="Pfam" id="PF00126">
    <property type="entry name" value="HTH_1"/>
    <property type="match status" value="1"/>
</dbReference>
<dbReference type="Gene3D" id="3.40.190.290">
    <property type="match status" value="1"/>
</dbReference>
<evidence type="ECO:0000256" key="3">
    <source>
        <dbReference type="ARBA" id="ARBA00023125"/>
    </source>
</evidence>
<keyword evidence="4" id="KW-0804">Transcription</keyword>
<dbReference type="SUPFAM" id="SSF53850">
    <property type="entry name" value="Periplasmic binding protein-like II"/>
    <property type="match status" value="1"/>
</dbReference>
<dbReference type="PRINTS" id="PR00039">
    <property type="entry name" value="HTHLYSR"/>
</dbReference>
<dbReference type="AlphaFoldDB" id="A0A1I1AIC2"/>
<dbReference type="InterPro" id="IPR036388">
    <property type="entry name" value="WH-like_DNA-bd_sf"/>
</dbReference>
<evidence type="ECO:0000313" key="7">
    <source>
        <dbReference type="Proteomes" id="UP000198642"/>
    </source>
</evidence>
<evidence type="ECO:0000256" key="1">
    <source>
        <dbReference type="ARBA" id="ARBA00009437"/>
    </source>
</evidence>
<dbReference type="Gene3D" id="1.10.10.10">
    <property type="entry name" value="Winged helix-like DNA-binding domain superfamily/Winged helix DNA-binding domain"/>
    <property type="match status" value="1"/>
</dbReference>
<accession>A0A1I1AIC2</accession>
<dbReference type="InterPro" id="IPR000847">
    <property type="entry name" value="LysR_HTH_N"/>
</dbReference>
<evidence type="ECO:0000256" key="2">
    <source>
        <dbReference type="ARBA" id="ARBA00023015"/>
    </source>
</evidence>
<dbReference type="InterPro" id="IPR005119">
    <property type="entry name" value="LysR_subst-bd"/>
</dbReference>
<dbReference type="PANTHER" id="PTHR30126:SF64">
    <property type="entry name" value="HTH-TYPE TRANSCRIPTIONAL REGULATOR CITR"/>
    <property type="match status" value="1"/>
</dbReference>
<comment type="similarity">
    <text evidence="1">Belongs to the LysR transcriptional regulatory family.</text>
</comment>
<dbReference type="EMBL" id="FOJW01000021">
    <property type="protein sequence ID" value="SFB37781.1"/>
    <property type="molecule type" value="Genomic_DNA"/>
</dbReference>
<reference evidence="6 7" key="1">
    <citation type="submission" date="2016-10" db="EMBL/GenBank/DDBJ databases">
        <authorList>
            <person name="de Groot N.N."/>
        </authorList>
    </citation>
    <scope>NUCLEOTIDE SEQUENCE [LARGE SCALE GENOMIC DNA]</scope>
    <source>
        <strain evidence="6 7">CGMCC 1.3702</strain>
    </source>
</reference>
<gene>
    <name evidence="6" type="ORF">SAMN04488072_12132</name>
</gene>
<dbReference type="OrthoDB" id="9785745at2"/>
<feature type="domain" description="HTH lysR-type" evidence="5">
    <location>
        <begin position="1"/>
        <end position="57"/>
    </location>
</feature>
<evidence type="ECO:0000313" key="6">
    <source>
        <dbReference type="EMBL" id="SFB37781.1"/>
    </source>
</evidence>
<name>A0A1I1AIC2_9BACI</name>
<keyword evidence="2" id="KW-0805">Transcription regulation</keyword>
<organism evidence="6 7">
    <name type="scientific">Lentibacillus halodurans</name>
    <dbReference type="NCBI Taxonomy" id="237679"/>
    <lineage>
        <taxon>Bacteria</taxon>
        <taxon>Bacillati</taxon>
        <taxon>Bacillota</taxon>
        <taxon>Bacilli</taxon>
        <taxon>Bacillales</taxon>
        <taxon>Bacillaceae</taxon>
        <taxon>Lentibacillus</taxon>
    </lineage>
</organism>
<keyword evidence="3 6" id="KW-0238">DNA-binding</keyword>
<dbReference type="PANTHER" id="PTHR30126">
    <property type="entry name" value="HTH-TYPE TRANSCRIPTIONAL REGULATOR"/>
    <property type="match status" value="1"/>
</dbReference>